<name>J4UF25_BEAB2</name>
<accession>J4UF25</accession>
<dbReference type="AlphaFoldDB" id="J4UF25"/>
<gene>
    <name evidence="2" type="ORF">BBA_10062</name>
</gene>
<dbReference type="GeneID" id="19893074"/>
<reference evidence="2 3" key="1">
    <citation type="journal article" date="2012" name="Sci. Rep.">
        <title>Genomic perspectives on the evolution of fungal entomopathogenicity in Beauveria bassiana.</title>
        <authorList>
            <person name="Xiao G."/>
            <person name="Ying S.H."/>
            <person name="Zheng P."/>
            <person name="Wang Z.L."/>
            <person name="Zhang S."/>
            <person name="Xie X.Q."/>
            <person name="Shang Y."/>
            <person name="St Leger R.J."/>
            <person name="Zhao G.P."/>
            <person name="Wang C."/>
            <person name="Feng M.G."/>
        </authorList>
    </citation>
    <scope>NUCLEOTIDE SEQUENCE [LARGE SCALE GENOMIC DNA]</scope>
    <source>
        <strain evidence="2 3">ARSEF 2860</strain>
    </source>
</reference>
<feature type="compositionally biased region" description="Low complexity" evidence="1">
    <location>
        <begin position="125"/>
        <end position="142"/>
    </location>
</feature>
<evidence type="ECO:0000313" key="3">
    <source>
        <dbReference type="Proteomes" id="UP000002762"/>
    </source>
</evidence>
<dbReference type="InParanoid" id="J4UF25"/>
<evidence type="ECO:0000313" key="2">
    <source>
        <dbReference type="EMBL" id="EJP60997.1"/>
    </source>
</evidence>
<feature type="compositionally biased region" description="Basic residues" evidence="1">
    <location>
        <begin position="167"/>
        <end position="187"/>
    </location>
</feature>
<sequence>MCRGHPKHHRCAHTSVSWYYCPSAYLDMGTGAVSPCGNPIMNDSQPTKAACPLQHCRFSTKGSSWVCCQCNQGPNTQGWCTQKLTTQQIGLDSRASGQLQMTCDHGCCENCTGLSPDGTFATSWSANSSSSYDSASSPSSSSDGTNMWVSSPPSSNALSDSGSDHGRTKHSSRGKKHPTKKPSSRRH</sequence>
<proteinExistence type="predicted"/>
<dbReference type="OrthoDB" id="4870430at2759"/>
<dbReference type="Proteomes" id="UP000002762">
    <property type="component" value="Unassembled WGS sequence"/>
</dbReference>
<feature type="compositionally biased region" description="Low complexity" evidence="1">
    <location>
        <begin position="150"/>
        <end position="161"/>
    </location>
</feature>
<organism evidence="2 3">
    <name type="scientific">Beauveria bassiana (strain ARSEF 2860)</name>
    <name type="common">White muscardine disease fungus</name>
    <name type="synonym">Tritirachium shiotae</name>
    <dbReference type="NCBI Taxonomy" id="655819"/>
    <lineage>
        <taxon>Eukaryota</taxon>
        <taxon>Fungi</taxon>
        <taxon>Dikarya</taxon>
        <taxon>Ascomycota</taxon>
        <taxon>Pezizomycotina</taxon>
        <taxon>Sordariomycetes</taxon>
        <taxon>Hypocreomycetidae</taxon>
        <taxon>Hypocreales</taxon>
        <taxon>Cordycipitaceae</taxon>
        <taxon>Beauveria</taxon>
    </lineage>
</organism>
<evidence type="ECO:0000256" key="1">
    <source>
        <dbReference type="SAM" id="MobiDB-lite"/>
    </source>
</evidence>
<feature type="region of interest" description="Disordered" evidence="1">
    <location>
        <begin position="125"/>
        <end position="187"/>
    </location>
</feature>
<dbReference type="HOGENOM" id="CLU_1447413_0_0_1"/>
<protein>
    <submittedName>
        <fullName evidence="2">Uncharacterized protein</fullName>
    </submittedName>
</protein>
<dbReference type="RefSeq" id="XP_008603381.1">
    <property type="nucleotide sequence ID" value="XM_008605159.1"/>
</dbReference>
<dbReference type="EMBL" id="JH725233">
    <property type="protein sequence ID" value="EJP60997.1"/>
    <property type="molecule type" value="Genomic_DNA"/>
</dbReference>
<keyword evidence="3" id="KW-1185">Reference proteome</keyword>